<dbReference type="GO" id="GO:0030246">
    <property type="term" value="F:carbohydrate binding"/>
    <property type="evidence" value="ECO:0007669"/>
    <property type="project" value="InterPro"/>
</dbReference>
<gene>
    <name evidence="2" type="ORF">BDN71DRAFT_356451</name>
</gene>
<feature type="region of interest" description="Disordered" evidence="1">
    <location>
        <begin position="320"/>
        <end position="340"/>
    </location>
</feature>
<dbReference type="AlphaFoldDB" id="A0A9P6A250"/>
<dbReference type="EMBL" id="MU154536">
    <property type="protein sequence ID" value="KAF9498732.1"/>
    <property type="molecule type" value="Genomic_DNA"/>
</dbReference>
<dbReference type="GO" id="GO:0006006">
    <property type="term" value="P:glucose metabolic process"/>
    <property type="evidence" value="ECO:0007669"/>
    <property type="project" value="TreeGrafter"/>
</dbReference>
<dbReference type="GO" id="GO:0004034">
    <property type="term" value="F:aldose 1-epimerase activity"/>
    <property type="evidence" value="ECO:0007669"/>
    <property type="project" value="TreeGrafter"/>
</dbReference>
<evidence type="ECO:0000313" key="2">
    <source>
        <dbReference type="EMBL" id="KAF9498732.1"/>
    </source>
</evidence>
<dbReference type="GO" id="GO:0033499">
    <property type="term" value="P:galactose catabolic process via UDP-galactose, Leloir pathway"/>
    <property type="evidence" value="ECO:0007669"/>
    <property type="project" value="TreeGrafter"/>
</dbReference>
<keyword evidence="3" id="KW-1185">Reference proteome</keyword>
<dbReference type="OrthoDB" id="274691at2759"/>
<reference evidence="2" key="1">
    <citation type="submission" date="2020-11" db="EMBL/GenBank/DDBJ databases">
        <authorList>
            <consortium name="DOE Joint Genome Institute"/>
            <person name="Ahrendt S."/>
            <person name="Riley R."/>
            <person name="Andreopoulos W."/>
            <person name="Labutti K."/>
            <person name="Pangilinan J."/>
            <person name="Ruiz-Duenas F.J."/>
            <person name="Barrasa J.M."/>
            <person name="Sanchez-Garcia M."/>
            <person name="Camarero S."/>
            <person name="Miyauchi S."/>
            <person name="Serrano A."/>
            <person name="Linde D."/>
            <person name="Babiker R."/>
            <person name="Drula E."/>
            <person name="Ayuso-Fernandez I."/>
            <person name="Pacheco R."/>
            <person name="Padilla G."/>
            <person name="Ferreira P."/>
            <person name="Barriuso J."/>
            <person name="Kellner H."/>
            <person name="Castanera R."/>
            <person name="Alfaro M."/>
            <person name="Ramirez L."/>
            <person name="Pisabarro A.G."/>
            <person name="Kuo A."/>
            <person name="Tritt A."/>
            <person name="Lipzen A."/>
            <person name="He G."/>
            <person name="Yan M."/>
            <person name="Ng V."/>
            <person name="Cullen D."/>
            <person name="Martin F."/>
            <person name="Rosso M.-N."/>
            <person name="Henrissat B."/>
            <person name="Hibbett D."/>
            <person name="Martinez A.T."/>
            <person name="Grigoriev I.V."/>
        </authorList>
    </citation>
    <scope>NUCLEOTIDE SEQUENCE</scope>
    <source>
        <strain evidence="2">ATCC 90797</strain>
    </source>
</reference>
<dbReference type="Gene3D" id="2.70.98.10">
    <property type="match status" value="1"/>
</dbReference>
<dbReference type="InterPro" id="IPR014718">
    <property type="entry name" value="GH-type_carb-bd"/>
</dbReference>
<dbReference type="Proteomes" id="UP000807025">
    <property type="component" value="Unassembled WGS sequence"/>
</dbReference>
<dbReference type="SUPFAM" id="SSF74650">
    <property type="entry name" value="Galactose mutarotase-like"/>
    <property type="match status" value="1"/>
</dbReference>
<dbReference type="PANTHER" id="PTHR10091:SF0">
    <property type="entry name" value="GALACTOSE MUTAROTASE"/>
    <property type="match status" value="1"/>
</dbReference>
<sequence length="448" mass="49128">MAEFKPVLLTLPSFAPSLALEVLPYGLTIHRVIVQPDGRTHDLVIGPEAPEDHVGRKYNNTIVGRYANRIPAGKHILERNGIKSEFTALANENPKVSLHGGPTGFDSLPWEVMTEKPTLFTPTELVHLTSISGTEDPVAASESFAFFRLISPDNDQGYPGKLLVEVLIALVSPGEQERKYRLPGQPIREREEFDLGSIVIVYRAKLDSETPVISPINLTQHWGFNLDASLKEGSESLSIKDHILTIKADKIIGLDELSLSTGSFIANAPGHTHEMKHVGDNMPSSGYDDYYLFTKSPKLPRRFAASSLEDPTFDLVKDVLRPTHDPTKPSSPPLRGEPVVELSSNKSGLKLVFDTNQSGVMFYSNNLANPATGIRKKIHGGSGKAGTGDGYGPATAAFLEFHDPLTAFLDPKNKDSDNDTLITTGEVYHQYVRADVKFREVGQRLVIV</sequence>
<evidence type="ECO:0000256" key="1">
    <source>
        <dbReference type="SAM" id="MobiDB-lite"/>
    </source>
</evidence>
<proteinExistence type="predicted"/>
<dbReference type="InterPro" id="IPR008183">
    <property type="entry name" value="Aldose_1/G6P_1-epimerase"/>
</dbReference>
<dbReference type="PANTHER" id="PTHR10091">
    <property type="entry name" value="ALDOSE-1-EPIMERASE"/>
    <property type="match status" value="1"/>
</dbReference>
<comment type="caution">
    <text evidence="2">The sequence shown here is derived from an EMBL/GenBank/DDBJ whole genome shotgun (WGS) entry which is preliminary data.</text>
</comment>
<organism evidence="2 3">
    <name type="scientific">Pleurotus eryngii</name>
    <name type="common">Boletus of the steppes</name>
    <dbReference type="NCBI Taxonomy" id="5323"/>
    <lineage>
        <taxon>Eukaryota</taxon>
        <taxon>Fungi</taxon>
        <taxon>Dikarya</taxon>
        <taxon>Basidiomycota</taxon>
        <taxon>Agaricomycotina</taxon>
        <taxon>Agaricomycetes</taxon>
        <taxon>Agaricomycetidae</taxon>
        <taxon>Agaricales</taxon>
        <taxon>Pleurotineae</taxon>
        <taxon>Pleurotaceae</taxon>
        <taxon>Pleurotus</taxon>
    </lineage>
</organism>
<name>A0A9P6A250_PLEER</name>
<evidence type="ECO:0000313" key="3">
    <source>
        <dbReference type="Proteomes" id="UP000807025"/>
    </source>
</evidence>
<protein>
    <submittedName>
        <fullName evidence="2">Galactose mutarotase-like protein</fullName>
    </submittedName>
</protein>
<dbReference type="InterPro" id="IPR011013">
    <property type="entry name" value="Gal_mutarotase_sf_dom"/>
</dbReference>
<accession>A0A9P6A250</accession>
<dbReference type="Pfam" id="PF01263">
    <property type="entry name" value="Aldose_epim"/>
    <property type="match status" value="2"/>
</dbReference>